<keyword evidence="4 5" id="KW-0413">Isomerase</keyword>
<dbReference type="GO" id="GO:0019563">
    <property type="term" value="P:glycerol catabolic process"/>
    <property type="evidence" value="ECO:0007669"/>
    <property type="project" value="TreeGrafter"/>
</dbReference>
<organism evidence="6 7">
    <name type="scientific">Rhizobium fredii</name>
    <name type="common">Sinorhizobium fredii</name>
    <dbReference type="NCBI Taxonomy" id="380"/>
    <lineage>
        <taxon>Bacteria</taxon>
        <taxon>Pseudomonadati</taxon>
        <taxon>Pseudomonadota</taxon>
        <taxon>Alphaproteobacteria</taxon>
        <taxon>Hyphomicrobiales</taxon>
        <taxon>Rhizobiaceae</taxon>
        <taxon>Sinorhizobium/Ensifer group</taxon>
        <taxon>Sinorhizobium</taxon>
    </lineage>
</organism>
<comment type="caution">
    <text evidence="6">The sequence shown here is derived from an EMBL/GenBank/DDBJ whole genome shotgun (WGS) entry which is preliminary data.</text>
</comment>
<dbReference type="GO" id="GO:0004807">
    <property type="term" value="F:triose-phosphate isomerase activity"/>
    <property type="evidence" value="ECO:0007669"/>
    <property type="project" value="UniProtKB-UniRule"/>
</dbReference>
<dbReference type="EC" id="5.3.1.1" evidence="5"/>
<dbReference type="AlphaFoldDB" id="A0A2A6M6J1"/>
<name>A0A2A6M6J1_RHIFR</name>
<dbReference type="InterPro" id="IPR020861">
    <property type="entry name" value="Triosephosphate_isomerase_AS"/>
</dbReference>
<comment type="subcellular location">
    <subcellularLocation>
        <location evidence="5">Cytoplasm</location>
    </subcellularLocation>
</comment>
<dbReference type="GO" id="GO:0046166">
    <property type="term" value="P:glyceraldehyde-3-phosphate biosynthetic process"/>
    <property type="evidence" value="ECO:0007669"/>
    <property type="project" value="TreeGrafter"/>
</dbReference>
<dbReference type="InterPro" id="IPR000652">
    <property type="entry name" value="Triosephosphate_isomerase"/>
</dbReference>
<proteinExistence type="inferred from homology"/>
<dbReference type="UniPathway" id="UPA01066"/>
<comment type="subunit">
    <text evidence="5">Homodimer.</text>
</comment>
<dbReference type="RefSeq" id="WP_097586363.1">
    <property type="nucleotide sequence ID" value="NZ_NWTC01000001.1"/>
</dbReference>
<evidence type="ECO:0000313" key="6">
    <source>
        <dbReference type="EMBL" id="PDT50142.1"/>
    </source>
</evidence>
<reference evidence="6 7" key="1">
    <citation type="submission" date="2017-09" db="EMBL/GenBank/DDBJ databases">
        <title>Comparative genomics of rhizobia isolated from Phaseolus vulgaris in China.</title>
        <authorList>
            <person name="Tong W."/>
        </authorList>
    </citation>
    <scope>NUCLEOTIDE SEQUENCE [LARGE SCALE GENOMIC DNA]</scope>
    <source>
        <strain evidence="6 7">PCH1</strain>
    </source>
</reference>
<dbReference type="PROSITE" id="PS00171">
    <property type="entry name" value="TIM_1"/>
    <property type="match status" value="1"/>
</dbReference>
<comment type="pathway">
    <text evidence="2">Carbohydrate metabolism; erythritol degradation.</text>
</comment>
<comment type="catalytic activity">
    <reaction evidence="5">
        <text>D-glyceraldehyde 3-phosphate = dihydroxyacetone phosphate</text>
        <dbReference type="Rhea" id="RHEA:18585"/>
        <dbReference type="ChEBI" id="CHEBI:57642"/>
        <dbReference type="ChEBI" id="CHEBI:59776"/>
        <dbReference type="EC" id="5.3.1.1"/>
    </reaction>
</comment>
<comment type="pathway">
    <text evidence="5">Carbohydrate degradation; glycolysis; D-glyceraldehyde 3-phosphate from glycerone phosphate: step 1/1.</text>
</comment>
<keyword evidence="5" id="KW-0963">Cytoplasm</keyword>
<protein>
    <recommendedName>
        <fullName evidence="5">Triosephosphate isomerase</fullName>
        <ecNumber evidence="5">5.3.1.1</ecNumber>
    </recommendedName>
</protein>
<dbReference type="GO" id="GO:0005829">
    <property type="term" value="C:cytosol"/>
    <property type="evidence" value="ECO:0007669"/>
    <property type="project" value="TreeGrafter"/>
</dbReference>
<dbReference type="EMBL" id="NWTC01000001">
    <property type="protein sequence ID" value="PDT50142.1"/>
    <property type="molecule type" value="Genomic_DNA"/>
</dbReference>
<dbReference type="PROSITE" id="PS51440">
    <property type="entry name" value="TIM_2"/>
    <property type="match status" value="1"/>
</dbReference>
<dbReference type="NCBIfam" id="TIGR00419">
    <property type="entry name" value="tim"/>
    <property type="match status" value="1"/>
</dbReference>
<gene>
    <name evidence="6" type="ORF">CO661_00280</name>
</gene>
<comment type="pathway">
    <text evidence="5">Carbohydrate biosynthesis; gluconeogenesis.</text>
</comment>
<evidence type="ECO:0000313" key="7">
    <source>
        <dbReference type="Proteomes" id="UP000220353"/>
    </source>
</evidence>
<evidence type="ECO:0000256" key="4">
    <source>
        <dbReference type="ARBA" id="ARBA00023235"/>
    </source>
</evidence>
<dbReference type="Gene3D" id="3.20.20.70">
    <property type="entry name" value="Aldolase class I"/>
    <property type="match status" value="1"/>
</dbReference>
<sequence>MTKSRLWVGTSWKMNKTLSGTMAFAEGLAAADAERDPRIQRFVIPPFTAVREVKQRLKATSVKVGAQNMHWEDAGAWTGEISPLMLKDCGLDLVELGHSERREHFGETDRTVGLKTAAAVRHGLVPLICVGETLAEREAGEADAVLRRQVEGALALLDGDAKRASILLAYEPVWAIGVNGIPATADYADARHRRIAEVAEAALGVAVPVLYGGSVNPANCEELIAQAHIDGLFIGRSAWEVDDYLDILKRVAGAI</sequence>
<evidence type="ECO:0000256" key="5">
    <source>
        <dbReference type="RuleBase" id="RU363013"/>
    </source>
</evidence>
<accession>A0A2A6M6J1</accession>
<evidence type="ECO:0000256" key="1">
    <source>
        <dbReference type="ARBA" id="ARBA00000148"/>
    </source>
</evidence>
<comment type="catalytic activity">
    <reaction evidence="1">
        <text>L-erythrulose 1-phosphate = D-erythrulose 4-phosphate</text>
        <dbReference type="Rhea" id="RHEA:49588"/>
        <dbReference type="ChEBI" id="CHEBI:58002"/>
        <dbReference type="ChEBI" id="CHEBI:90796"/>
        <dbReference type="EC" id="5.3.1.33"/>
    </reaction>
</comment>
<dbReference type="CDD" id="cd00311">
    <property type="entry name" value="TIM"/>
    <property type="match status" value="1"/>
</dbReference>
<dbReference type="Pfam" id="PF00121">
    <property type="entry name" value="TIM"/>
    <property type="match status" value="1"/>
</dbReference>
<dbReference type="InterPro" id="IPR013785">
    <property type="entry name" value="Aldolase_TIM"/>
</dbReference>
<dbReference type="Proteomes" id="UP000220353">
    <property type="component" value="Unassembled WGS sequence"/>
</dbReference>
<evidence type="ECO:0000256" key="2">
    <source>
        <dbReference type="ARBA" id="ARBA00004939"/>
    </source>
</evidence>
<dbReference type="SUPFAM" id="SSF51351">
    <property type="entry name" value="Triosephosphate isomerase (TIM)"/>
    <property type="match status" value="1"/>
</dbReference>
<dbReference type="InterPro" id="IPR035990">
    <property type="entry name" value="TIM_sf"/>
</dbReference>
<dbReference type="UniPathway" id="UPA00138"/>
<dbReference type="PANTHER" id="PTHR21139">
    <property type="entry name" value="TRIOSEPHOSPHATE ISOMERASE"/>
    <property type="match status" value="1"/>
</dbReference>
<dbReference type="UniPathway" id="UPA00109">
    <property type="reaction ID" value="UER00189"/>
</dbReference>
<keyword evidence="5" id="KW-0312">Gluconeogenesis</keyword>
<evidence type="ECO:0000256" key="3">
    <source>
        <dbReference type="ARBA" id="ARBA00007422"/>
    </source>
</evidence>
<dbReference type="NCBIfam" id="NF000722">
    <property type="entry name" value="PRK00042.2-1"/>
    <property type="match status" value="1"/>
</dbReference>
<dbReference type="GO" id="GO:0006096">
    <property type="term" value="P:glycolytic process"/>
    <property type="evidence" value="ECO:0007669"/>
    <property type="project" value="UniProtKB-UniRule"/>
</dbReference>
<keyword evidence="5" id="KW-0324">Glycolysis</keyword>
<dbReference type="PANTHER" id="PTHR21139:SF42">
    <property type="entry name" value="TRIOSEPHOSPHATE ISOMERASE"/>
    <property type="match status" value="1"/>
</dbReference>
<comment type="similarity">
    <text evidence="3 5">Belongs to the triosephosphate isomerase family.</text>
</comment>
<dbReference type="GO" id="GO:0006094">
    <property type="term" value="P:gluconeogenesis"/>
    <property type="evidence" value="ECO:0007669"/>
    <property type="project" value="UniProtKB-UniPathway"/>
</dbReference>